<dbReference type="Pfam" id="PF07859">
    <property type="entry name" value="Abhydrolase_3"/>
    <property type="match status" value="1"/>
</dbReference>
<dbReference type="InterPro" id="IPR050300">
    <property type="entry name" value="GDXG_lipolytic_enzyme"/>
</dbReference>
<dbReference type="PROSITE" id="PS01173">
    <property type="entry name" value="LIPASE_GDXG_HIS"/>
    <property type="match status" value="1"/>
</dbReference>
<feature type="domain" description="Alpha/beta hydrolase fold-3" evidence="3">
    <location>
        <begin position="87"/>
        <end position="289"/>
    </location>
</feature>
<gene>
    <name evidence="4" type="ORF">HU747_00020</name>
</gene>
<dbReference type="InterPro" id="IPR029058">
    <property type="entry name" value="AB_hydrolase_fold"/>
</dbReference>
<comment type="caution">
    <text evidence="4">The sequence shown here is derived from an EMBL/GenBank/DDBJ whole genome shotgun (WGS) entry which is preliminary data.</text>
</comment>
<dbReference type="EMBL" id="JABWRS010000001">
    <property type="protein sequence ID" value="MBC3473974.1"/>
    <property type="molecule type" value="Genomic_DNA"/>
</dbReference>
<dbReference type="RefSeq" id="WP_023381383.1">
    <property type="nucleotide sequence ID" value="NZ_JABWRR010000009.1"/>
</dbReference>
<dbReference type="InterPro" id="IPR002168">
    <property type="entry name" value="Lipase_GDXG_HIS_AS"/>
</dbReference>
<dbReference type="PANTHER" id="PTHR48081">
    <property type="entry name" value="AB HYDROLASE SUPERFAMILY PROTEIN C4A8.06C"/>
    <property type="match status" value="1"/>
</dbReference>
<evidence type="ECO:0000313" key="5">
    <source>
        <dbReference type="Proteomes" id="UP000628086"/>
    </source>
</evidence>
<dbReference type="GO" id="GO:0016787">
    <property type="term" value="F:hydrolase activity"/>
    <property type="evidence" value="ECO:0007669"/>
    <property type="project" value="UniProtKB-KW"/>
</dbReference>
<keyword evidence="5" id="KW-1185">Reference proteome</keyword>
<protein>
    <submittedName>
        <fullName evidence="4">Alpha/beta hydrolase</fullName>
    </submittedName>
</protein>
<sequence length="317" mass="34758">MSLNPDIAAYLQLVEAGRAEGKTLAMHAASPEQAREAFDQSSLLMSTGGDDLEHIEALQIPARDGTPLHARLYSAHGIDRERLQPGVLYFHGGGYVVGSLDSHDALCRTLAALSGCVVLSVAYRLAPQWRFPTAVHDALDAWHWLLDQGASIGIDGERLAIAGDSVGGSLAAVVANHAPVAPCLQVMIYPVTDASRWHASVQRYATGHLLEADTLEWFYQQYQRSADDRFDPRFSPLLEAPERLRVPALLLLAECDPLFDEGRAYAAHLRAAGVEVQERVYEGMTHDFMRMDALVDEAQEALEVIAEALQRRLMHVG</sequence>
<name>A0ABR6V0H1_9PSED</name>
<dbReference type="Gene3D" id="3.40.50.1820">
    <property type="entry name" value="alpha/beta hydrolase"/>
    <property type="match status" value="1"/>
</dbReference>
<comment type="similarity">
    <text evidence="1">Belongs to the 'GDXG' lipolytic enzyme family.</text>
</comment>
<dbReference type="InterPro" id="IPR013094">
    <property type="entry name" value="AB_hydrolase_3"/>
</dbReference>
<dbReference type="PANTHER" id="PTHR48081:SF8">
    <property type="entry name" value="ALPHA_BETA HYDROLASE FOLD-3 DOMAIN-CONTAINING PROTEIN-RELATED"/>
    <property type="match status" value="1"/>
</dbReference>
<evidence type="ECO:0000259" key="3">
    <source>
        <dbReference type="Pfam" id="PF07859"/>
    </source>
</evidence>
<organism evidence="4 5">
    <name type="scientific">Pseudomonas taiwanensis</name>
    <dbReference type="NCBI Taxonomy" id="470150"/>
    <lineage>
        <taxon>Bacteria</taxon>
        <taxon>Pseudomonadati</taxon>
        <taxon>Pseudomonadota</taxon>
        <taxon>Gammaproteobacteria</taxon>
        <taxon>Pseudomonadales</taxon>
        <taxon>Pseudomonadaceae</taxon>
        <taxon>Pseudomonas</taxon>
    </lineage>
</organism>
<proteinExistence type="inferred from homology"/>
<evidence type="ECO:0000256" key="2">
    <source>
        <dbReference type="ARBA" id="ARBA00022801"/>
    </source>
</evidence>
<evidence type="ECO:0000313" key="4">
    <source>
        <dbReference type="EMBL" id="MBC3473974.1"/>
    </source>
</evidence>
<accession>A0ABR6V0H1</accession>
<dbReference type="Proteomes" id="UP000628086">
    <property type="component" value="Unassembled WGS sequence"/>
</dbReference>
<keyword evidence="2 4" id="KW-0378">Hydrolase</keyword>
<dbReference type="SUPFAM" id="SSF53474">
    <property type="entry name" value="alpha/beta-Hydrolases"/>
    <property type="match status" value="1"/>
</dbReference>
<evidence type="ECO:0000256" key="1">
    <source>
        <dbReference type="ARBA" id="ARBA00010515"/>
    </source>
</evidence>
<reference evidence="4 5" key="1">
    <citation type="journal article" date="2020" name="Microorganisms">
        <title>Reliable Identification of Environmental Pseudomonas Isolates Using the rpoD Gene.</title>
        <authorList>
            <consortium name="The Broad Institute Genome Sequencing Platform"/>
            <person name="Girard L."/>
            <person name="Lood C."/>
            <person name="Rokni-Zadeh H."/>
            <person name="van Noort V."/>
            <person name="Lavigne R."/>
            <person name="De Mot R."/>
        </authorList>
    </citation>
    <scope>NUCLEOTIDE SEQUENCE [LARGE SCALE GENOMIC DNA]</scope>
    <source>
        <strain evidence="4 5">RW7P2</strain>
    </source>
</reference>